<feature type="transmembrane region" description="Helical" evidence="1">
    <location>
        <begin position="737"/>
        <end position="758"/>
    </location>
</feature>
<feature type="transmembrane region" description="Helical" evidence="1">
    <location>
        <begin position="34"/>
        <end position="59"/>
    </location>
</feature>
<sequence length="810" mass="90892">MNSPREQEQVFHPASIPVDRATKQREGRRRSCQLYFYVATVLFALFGATVVFEGGYLVVKFSRVFLFPLKSLAIHHKQIQPNNVTQVHPLITPSSTFDIYATVWEDVTDLLARGGKLPDRDEPWKTMEEVLYKRDANGTLSNFTRTDAVVWAGKAVEGATINSKVRTSIPLRIPVAPLYTNGLGGSSLRATFSVSVPEDQAKAFGTFFNASYMLPDGAPVLPKRSSYADLPTDLNTALIDAGISTSLLELVPSPFYRTDSEGLPAERTIDNRTQILPFFDRHPRNLHFLQASSDQVIQAADGRLPEFRDGEARILIPHFRTRSRIGLVRSKDVFHHDTATRLQFEGRLALIRQCTNLDNAVCERPYWKHAFESLFTFTKPDTSAATVADDDNDVQRASFYGPTLTQVSTPAAPQFLRRIPQHLPTLDRSRELAILRSNASVACTIPDAALDASHEYFEFDWQVHFSSHTLQRVMLAESAYTFLIRPPPAPLGPGQEGTKEIGANSISTINSASNVDRALSGNRLHRKDHPTSVMLGSVAMVIWHLLIDEVLLFWFWYSRKTSTGLWIEAQWMWVTIVVLKYVVEVARPFIAGEEASIVSLFFGSTSLAHLPFVAITLMHLKRPANYTGFWSNPLAFRRRRLTRREVKSINMAESVNKQPFYMFFTALFLFYLVSKHSIFVLNPAERCMVDDAGGKAAFPLSRRIFEDGTDALASALLQTQMLAQVYFNYRSSTFTGCFRISAIGTAVVTTFVMIAVSIESLGSWADQRHTEPVYVSAFLELAVLLLLAYQAVVYKGVPQVEGEDEDEDEE</sequence>
<keyword evidence="1" id="KW-0812">Transmembrane</keyword>
<feature type="transmembrane region" description="Helical" evidence="1">
    <location>
        <begin position="533"/>
        <end position="557"/>
    </location>
</feature>
<gene>
    <name evidence="2" type="ORF">SRS1_00093</name>
</gene>
<reference evidence="2 3" key="1">
    <citation type="submission" date="2017-02" db="EMBL/GenBank/DDBJ databases">
        <authorList>
            <person name="Peterson S.W."/>
        </authorList>
    </citation>
    <scope>NUCLEOTIDE SEQUENCE [LARGE SCALE GENOMIC DNA]</scope>
    <source>
        <strain evidence="2 3">SRS1_H2-8</strain>
    </source>
</reference>
<accession>A0A2N8UIZ9</accession>
<feature type="transmembrane region" description="Helical" evidence="1">
    <location>
        <begin position="773"/>
        <end position="792"/>
    </location>
</feature>
<dbReference type="Proteomes" id="UP000239563">
    <property type="component" value="Chromosome XIII"/>
</dbReference>
<name>A0A2N8UIZ9_9BASI</name>
<proteinExistence type="predicted"/>
<feature type="transmembrane region" description="Helical" evidence="1">
    <location>
        <begin position="595"/>
        <end position="620"/>
    </location>
</feature>
<protein>
    <submittedName>
        <fullName evidence="2">Uncharacterized protein</fullName>
    </submittedName>
</protein>
<dbReference type="EMBL" id="LT795066">
    <property type="protein sequence ID" value="SJX64758.1"/>
    <property type="molecule type" value="Genomic_DNA"/>
</dbReference>
<evidence type="ECO:0000313" key="2">
    <source>
        <dbReference type="EMBL" id="SJX64758.1"/>
    </source>
</evidence>
<evidence type="ECO:0000256" key="1">
    <source>
        <dbReference type="SAM" id="Phobius"/>
    </source>
</evidence>
<dbReference type="AlphaFoldDB" id="A0A2N8UIZ9"/>
<evidence type="ECO:0000313" key="3">
    <source>
        <dbReference type="Proteomes" id="UP000239563"/>
    </source>
</evidence>
<keyword evidence="1" id="KW-0472">Membrane</keyword>
<feature type="transmembrane region" description="Helical" evidence="1">
    <location>
        <begin position="660"/>
        <end position="681"/>
    </location>
</feature>
<keyword evidence="1" id="KW-1133">Transmembrane helix</keyword>
<organism evidence="2 3">
    <name type="scientific">Sporisorium reilianum f. sp. reilianum</name>
    <dbReference type="NCBI Taxonomy" id="72559"/>
    <lineage>
        <taxon>Eukaryota</taxon>
        <taxon>Fungi</taxon>
        <taxon>Dikarya</taxon>
        <taxon>Basidiomycota</taxon>
        <taxon>Ustilaginomycotina</taxon>
        <taxon>Ustilaginomycetes</taxon>
        <taxon>Ustilaginales</taxon>
        <taxon>Ustilaginaceae</taxon>
        <taxon>Sporisorium</taxon>
    </lineage>
</organism>